<organism evidence="1 2">
    <name type="scientific">Niastella soli</name>
    <dbReference type="NCBI Taxonomy" id="2821487"/>
    <lineage>
        <taxon>Bacteria</taxon>
        <taxon>Pseudomonadati</taxon>
        <taxon>Bacteroidota</taxon>
        <taxon>Chitinophagia</taxon>
        <taxon>Chitinophagales</taxon>
        <taxon>Chitinophagaceae</taxon>
        <taxon>Niastella</taxon>
    </lineage>
</organism>
<proteinExistence type="predicted"/>
<gene>
    <name evidence="1" type="ORF">J7I42_23980</name>
</gene>
<dbReference type="EMBL" id="JAGHKO010000006">
    <property type="protein sequence ID" value="MBO9203365.1"/>
    <property type="molecule type" value="Genomic_DNA"/>
</dbReference>
<keyword evidence="2" id="KW-1185">Reference proteome</keyword>
<comment type="caution">
    <text evidence="1">The sequence shown here is derived from an EMBL/GenBank/DDBJ whole genome shotgun (WGS) entry which is preliminary data.</text>
</comment>
<dbReference type="Proteomes" id="UP000677244">
    <property type="component" value="Unassembled WGS sequence"/>
</dbReference>
<sequence>MKRTNNKNRTRKVTIRLTPEEYEQLNNRYKKTTCRKLSDYVRNLLFQGKVTILTRDQSMDAFMAELILLKSELSAVGNNFNQAVRKLNAMQHYPELKIWLLTHTQMAQDVVKNVDTIKINIAKFSDKWLQE</sequence>
<dbReference type="RefSeq" id="WP_209141419.1">
    <property type="nucleotide sequence ID" value="NZ_JAGHKO010000006.1"/>
</dbReference>
<protein>
    <recommendedName>
        <fullName evidence="3">Mobilization protein</fullName>
    </recommendedName>
</protein>
<evidence type="ECO:0008006" key="3">
    <source>
        <dbReference type="Google" id="ProtNLM"/>
    </source>
</evidence>
<dbReference type="Pfam" id="PF19514">
    <property type="entry name" value="MobC_2"/>
    <property type="match status" value="1"/>
</dbReference>
<name>A0ABS3Z106_9BACT</name>
<evidence type="ECO:0000313" key="1">
    <source>
        <dbReference type="EMBL" id="MBO9203365.1"/>
    </source>
</evidence>
<evidence type="ECO:0000313" key="2">
    <source>
        <dbReference type="Proteomes" id="UP000677244"/>
    </source>
</evidence>
<reference evidence="1 2" key="1">
    <citation type="submission" date="2021-03" db="EMBL/GenBank/DDBJ databases">
        <title>Assistant Professor.</title>
        <authorList>
            <person name="Huq M.A."/>
        </authorList>
    </citation>
    <scope>NUCLEOTIDE SEQUENCE [LARGE SCALE GENOMIC DNA]</scope>
    <source>
        <strain evidence="1 2">MAH-29</strain>
    </source>
</reference>
<dbReference type="InterPro" id="IPR045788">
    <property type="entry name" value="MobC_2"/>
</dbReference>
<accession>A0ABS3Z106</accession>